<keyword evidence="1" id="KW-0560">Oxidoreductase</keyword>
<evidence type="ECO:0000313" key="3">
    <source>
        <dbReference type="EMBL" id="SMD43651.1"/>
    </source>
</evidence>
<dbReference type="InterPro" id="IPR036291">
    <property type="entry name" value="NAD(P)-bd_dom_sf"/>
</dbReference>
<evidence type="ECO:0000259" key="2">
    <source>
        <dbReference type="Pfam" id="PF03807"/>
    </source>
</evidence>
<dbReference type="Proteomes" id="UP000192333">
    <property type="component" value="Chromosome I"/>
</dbReference>
<dbReference type="GO" id="GO:0016491">
    <property type="term" value="F:oxidoreductase activity"/>
    <property type="evidence" value="ECO:0007669"/>
    <property type="project" value="UniProtKB-KW"/>
</dbReference>
<evidence type="ECO:0000256" key="1">
    <source>
        <dbReference type="ARBA" id="ARBA00023002"/>
    </source>
</evidence>
<keyword evidence="4" id="KW-1185">Reference proteome</keyword>
<proteinExistence type="predicted"/>
<reference evidence="4" key="1">
    <citation type="submission" date="2017-04" db="EMBL/GenBank/DDBJ databases">
        <authorList>
            <person name="Varghese N."/>
            <person name="Submissions S."/>
        </authorList>
    </citation>
    <scope>NUCLEOTIDE SEQUENCE [LARGE SCALE GENOMIC DNA]</scope>
    <source>
        <strain evidence="4">DSM 16537</strain>
    </source>
</reference>
<dbReference type="EMBL" id="LT838813">
    <property type="protein sequence ID" value="SMD43651.1"/>
    <property type="molecule type" value="Genomic_DNA"/>
</dbReference>
<dbReference type="PANTHER" id="PTHR14239">
    <property type="entry name" value="DUDULIN-RELATED"/>
    <property type="match status" value="1"/>
</dbReference>
<evidence type="ECO:0000313" key="4">
    <source>
        <dbReference type="Proteomes" id="UP000192333"/>
    </source>
</evidence>
<dbReference type="AlphaFoldDB" id="A0A1W2H424"/>
<sequence length="204" mass="23084">MKIGIIGGTKLASTLGNKLLAANQTVVFGVREDFVTKEIEWKILNMYLDKIFSYDKAIEMSDVILICCENEHLPKVSDSLAASDLENKIVIDCTNGAYTKEFCPNTILIKKSIGEHKLFKAFNNLGIDYPKSDPMGLVKESYYCGPDSKEKAIVKRIIEWVGFKPVDAGEIENAMLLEAFYHLRKTISFQKAERMDYHFKLISV</sequence>
<dbReference type="InterPro" id="IPR051267">
    <property type="entry name" value="STEAP_metalloreductase"/>
</dbReference>
<gene>
    <name evidence="3" type="ORF">SAMN00777080_2256</name>
</gene>
<dbReference type="SUPFAM" id="SSF51735">
    <property type="entry name" value="NAD(P)-binding Rossmann-fold domains"/>
    <property type="match status" value="1"/>
</dbReference>
<dbReference type="RefSeq" id="WP_084120528.1">
    <property type="nucleotide sequence ID" value="NZ_LT838813.1"/>
</dbReference>
<feature type="domain" description="Pyrroline-5-carboxylate reductase catalytic N-terminal" evidence="2">
    <location>
        <begin position="2"/>
        <end position="96"/>
    </location>
</feature>
<dbReference type="Gene3D" id="3.40.50.720">
    <property type="entry name" value="NAD(P)-binding Rossmann-like Domain"/>
    <property type="match status" value="1"/>
</dbReference>
<accession>A0A1W2H424</accession>
<dbReference type="OrthoDB" id="822314at2"/>
<name>A0A1W2H424_9BACT</name>
<dbReference type="STRING" id="758820.SAMN00777080_2256"/>
<dbReference type="InterPro" id="IPR028939">
    <property type="entry name" value="P5C_Rdtase_cat_N"/>
</dbReference>
<dbReference type="Pfam" id="PF03807">
    <property type="entry name" value="F420_oxidored"/>
    <property type="match status" value="1"/>
</dbReference>
<organism evidence="3 4">
    <name type="scientific">Aquiflexum balticum DSM 16537</name>
    <dbReference type="NCBI Taxonomy" id="758820"/>
    <lineage>
        <taxon>Bacteria</taxon>
        <taxon>Pseudomonadati</taxon>
        <taxon>Bacteroidota</taxon>
        <taxon>Cytophagia</taxon>
        <taxon>Cytophagales</taxon>
        <taxon>Cyclobacteriaceae</taxon>
        <taxon>Aquiflexum</taxon>
    </lineage>
</organism>
<protein>
    <recommendedName>
        <fullName evidence="2">Pyrroline-5-carboxylate reductase catalytic N-terminal domain-containing protein</fullName>
    </recommendedName>
</protein>